<organism evidence="2 3">
    <name type="scientific">Penicillium concentricum</name>
    <dbReference type="NCBI Taxonomy" id="293559"/>
    <lineage>
        <taxon>Eukaryota</taxon>
        <taxon>Fungi</taxon>
        <taxon>Dikarya</taxon>
        <taxon>Ascomycota</taxon>
        <taxon>Pezizomycotina</taxon>
        <taxon>Eurotiomycetes</taxon>
        <taxon>Eurotiomycetidae</taxon>
        <taxon>Eurotiales</taxon>
        <taxon>Aspergillaceae</taxon>
        <taxon>Penicillium</taxon>
    </lineage>
</organism>
<dbReference type="AlphaFoldDB" id="A0A9W9RJU7"/>
<accession>A0A9W9RJU7</accession>
<dbReference type="EMBL" id="JAPZBT010000004">
    <property type="protein sequence ID" value="KAJ5360184.1"/>
    <property type="molecule type" value="Genomic_DNA"/>
</dbReference>
<dbReference type="Proteomes" id="UP001147752">
    <property type="component" value="Unassembled WGS sequence"/>
</dbReference>
<feature type="compositionally biased region" description="Basic and acidic residues" evidence="1">
    <location>
        <begin position="16"/>
        <end position="34"/>
    </location>
</feature>
<reference evidence="2" key="2">
    <citation type="journal article" date="2023" name="IMA Fungus">
        <title>Comparative genomic study of the Penicillium genus elucidates a diverse pangenome and 15 lateral gene transfer events.</title>
        <authorList>
            <person name="Petersen C."/>
            <person name="Sorensen T."/>
            <person name="Nielsen M.R."/>
            <person name="Sondergaard T.E."/>
            <person name="Sorensen J.L."/>
            <person name="Fitzpatrick D.A."/>
            <person name="Frisvad J.C."/>
            <person name="Nielsen K.L."/>
        </authorList>
    </citation>
    <scope>NUCLEOTIDE SEQUENCE</scope>
    <source>
        <strain evidence="2">IBT 3081</strain>
    </source>
</reference>
<keyword evidence="3" id="KW-1185">Reference proteome</keyword>
<dbReference type="RefSeq" id="XP_056575670.1">
    <property type="nucleotide sequence ID" value="XM_056727098.1"/>
</dbReference>
<sequence length="118" mass="12870">MGYMGANLRANCTQEQDQRRGELTHLIDHPHSDLSPELSTHLRTTTSTSGKALNAPIIVADTRVVSPALNIPQASDHTPLGDTARFEHWRTTTGSLGAIYGGATWRIGTPAELDIKRR</sequence>
<reference evidence="2" key="1">
    <citation type="submission" date="2022-12" db="EMBL/GenBank/DDBJ databases">
        <authorList>
            <person name="Petersen C."/>
        </authorList>
    </citation>
    <scope>NUCLEOTIDE SEQUENCE</scope>
    <source>
        <strain evidence="2">IBT 3081</strain>
    </source>
</reference>
<feature type="compositionally biased region" description="Low complexity" evidence="1">
    <location>
        <begin position="38"/>
        <end position="47"/>
    </location>
</feature>
<evidence type="ECO:0000313" key="2">
    <source>
        <dbReference type="EMBL" id="KAJ5360184.1"/>
    </source>
</evidence>
<dbReference type="GeneID" id="81466281"/>
<gene>
    <name evidence="2" type="ORF">N7517_009375</name>
</gene>
<name>A0A9W9RJU7_9EURO</name>
<protein>
    <submittedName>
        <fullName evidence="2">Uncharacterized protein</fullName>
    </submittedName>
</protein>
<comment type="caution">
    <text evidence="2">The sequence shown here is derived from an EMBL/GenBank/DDBJ whole genome shotgun (WGS) entry which is preliminary data.</text>
</comment>
<evidence type="ECO:0000313" key="3">
    <source>
        <dbReference type="Proteomes" id="UP001147752"/>
    </source>
</evidence>
<feature type="region of interest" description="Disordered" evidence="1">
    <location>
        <begin position="1"/>
        <end position="47"/>
    </location>
</feature>
<evidence type="ECO:0000256" key="1">
    <source>
        <dbReference type="SAM" id="MobiDB-lite"/>
    </source>
</evidence>
<proteinExistence type="predicted"/>